<keyword evidence="6" id="KW-0472">Membrane</keyword>
<dbReference type="GO" id="GO:0007165">
    <property type="term" value="P:signal transduction"/>
    <property type="evidence" value="ECO:0007669"/>
    <property type="project" value="UniProtKB-KW"/>
</dbReference>
<evidence type="ECO:0000259" key="9">
    <source>
        <dbReference type="PROSITE" id="PS50885"/>
    </source>
</evidence>
<dbReference type="SMART" id="SM00283">
    <property type="entry name" value="MA"/>
    <property type="match status" value="1"/>
</dbReference>
<evidence type="ECO:0000256" key="5">
    <source>
        <dbReference type="PROSITE-ProRule" id="PRU00284"/>
    </source>
</evidence>
<dbReference type="Pfam" id="PF00672">
    <property type="entry name" value="HAMP"/>
    <property type="match status" value="1"/>
</dbReference>
<dbReference type="GO" id="GO:0005886">
    <property type="term" value="C:plasma membrane"/>
    <property type="evidence" value="ECO:0007669"/>
    <property type="project" value="UniProtKB-SubCell"/>
</dbReference>
<comment type="subcellular location">
    <subcellularLocation>
        <location evidence="1">Cell inner membrane</location>
        <topology evidence="1">Multi-pass membrane protein</topology>
    </subcellularLocation>
</comment>
<evidence type="ECO:0000313" key="10">
    <source>
        <dbReference type="EMBL" id="QDV71040.1"/>
    </source>
</evidence>
<feature type="transmembrane region" description="Helical" evidence="6">
    <location>
        <begin position="399"/>
        <end position="421"/>
    </location>
</feature>
<dbReference type="PANTHER" id="PTHR32089:SF112">
    <property type="entry name" value="LYSOZYME-LIKE PROTEIN-RELATED"/>
    <property type="match status" value="1"/>
</dbReference>
<keyword evidence="6" id="KW-0812">Transmembrane</keyword>
<keyword evidence="3 5" id="KW-0807">Transducer</keyword>
<sequence>MVPMLAACGVIYNLSSKNLAQMEQIAIADLKQKSSEKVISLREIKKQQIVEYFHSIRDQVIKFSEDGMIVDAMRNFREPFRRYAADCGYDLEKIDELRDELTTYYTREFGKEYRKQNDGQDPNAARILGQLDPASIALQYAYIQENENPLGTKHLLNAANDGTVYSEQHAKIHPIVRGYLEKFGYYDVFLCDSETGDIVYSAYKELDFSTSLIDGPYAKANIGKAFQAANALPSANEFVIVDFEQYTPSYEAPASFIASPIFDGQQRLGVAIFQMPIDRINQVMTMGTGMENTCETYIVGPGNILRSDTRRDPEHHNIVSSFRYPDKGSVRTKAIAAALAGETGADEIVGYLSDHVLSAYSPVDVLGMRWAIVAEVSRDEAFAAADGMAALSAASKLQMFSWSLALAGLAALCVTVIAVVLSQRLVAPINRSVAMLRDIAEGEGDLTKRLDASRNDELGEMAKWFNVFAAKLQSIIRSVTQNATTLNQASAELANTSTRLSEGASKATSQSSTVAAAAEELSVNMSNMARSTEEVSGNVQTVSIAVNEMNQSIVEVAQSAERSASVAGQAAHLVELSNDKISELGLAADEIGKVIQVIQDIAEQTNLLALNATIEAARAGEAGKGFAVVATEVKELAKQTAAATDDIRRRIEGIQGSTGDAVKAIREISEVINNVNQASLTIASAVEQQSMATKQISDNVSQTAQSAAAVARSVQESATASREITQNISSVDGVLRQTSDSANNTRRAGDEFSDLANQLSKLVGQFKTGDAADAENPSSLAC</sequence>
<dbReference type="InterPro" id="IPR004089">
    <property type="entry name" value="MCPsignal_dom"/>
</dbReference>
<dbReference type="AlphaFoldDB" id="A0A518JZR9"/>
<evidence type="ECO:0000256" key="6">
    <source>
        <dbReference type="SAM" id="Phobius"/>
    </source>
</evidence>
<dbReference type="Gene3D" id="1.10.287.950">
    <property type="entry name" value="Methyl-accepting chemotaxis protein"/>
    <property type="match status" value="1"/>
</dbReference>
<feature type="domain" description="T-SNARE coiled-coil homology" evidence="8">
    <location>
        <begin position="655"/>
        <end position="717"/>
    </location>
</feature>
<evidence type="ECO:0000259" key="8">
    <source>
        <dbReference type="PROSITE" id="PS50192"/>
    </source>
</evidence>
<dbReference type="SMART" id="SM00304">
    <property type="entry name" value="HAMP"/>
    <property type="match status" value="1"/>
</dbReference>
<keyword evidence="6" id="KW-1133">Transmembrane helix</keyword>
<evidence type="ECO:0000256" key="4">
    <source>
        <dbReference type="ARBA" id="ARBA00029447"/>
    </source>
</evidence>
<feature type="domain" description="Methyl-accepting transducer" evidence="7">
    <location>
        <begin position="503"/>
        <end position="732"/>
    </location>
</feature>
<dbReference type="KEGG" id="rcf:Poly24_47730"/>
<keyword evidence="11" id="KW-1185">Reference proteome</keyword>
<accession>A0A518JZR9</accession>
<dbReference type="SUPFAM" id="SSF58104">
    <property type="entry name" value="Methyl-accepting chemotaxis protein (MCP) signaling domain"/>
    <property type="match status" value="1"/>
</dbReference>
<evidence type="ECO:0000256" key="2">
    <source>
        <dbReference type="ARBA" id="ARBA00022519"/>
    </source>
</evidence>
<evidence type="ECO:0000313" key="11">
    <source>
        <dbReference type="Proteomes" id="UP000315082"/>
    </source>
</evidence>
<keyword evidence="2" id="KW-0997">Cell inner membrane</keyword>
<dbReference type="EMBL" id="CP036348">
    <property type="protein sequence ID" value="QDV71040.1"/>
    <property type="molecule type" value="Genomic_DNA"/>
</dbReference>
<dbReference type="Pfam" id="PF00015">
    <property type="entry name" value="MCPsignal"/>
    <property type="match status" value="1"/>
</dbReference>
<evidence type="ECO:0000256" key="3">
    <source>
        <dbReference type="ARBA" id="ARBA00023224"/>
    </source>
</evidence>
<dbReference type="Proteomes" id="UP000315082">
    <property type="component" value="Chromosome"/>
</dbReference>
<dbReference type="InterPro" id="IPR000727">
    <property type="entry name" value="T_SNARE_dom"/>
</dbReference>
<gene>
    <name evidence="10" type="primary">pctB_2</name>
    <name evidence="10" type="ORF">Poly24_47730</name>
</gene>
<organism evidence="10 11">
    <name type="scientific">Rosistilla carotiformis</name>
    <dbReference type="NCBI Taxonomy" id="2528017"/>
    <lineage>
        <taxon>Bacteria</taxon>
        <taxon>Pseudomonadati</taxon>
        <taxon>Planctomycetota</taxon>
        <taxon>Planctomycetia</taxon>
        <taxon>Pirellulales</taxon>
        <taxon>Pirellulaceae</taxon>
        <taxon>Rosistilla</taxon>
    </lineage>
</organism>
<dbReference type="PROSITE" id="PS50192">
    <property type="entry name" value="T_SNARE"/>
    <property type="match status" value="1"/>
</dbReference>
<reference evidence="10 11" key="1">
    <citation type="submission" date="2019-02" db="EMBL/GenBank/DDBJ databases">
        <title>Deep-cultivation of Planctomycetes and their phenomic and genomic characterization uncovers novel biology.</title>
        <authorList>
            <person name="Wiegand S."/>
            <person name="Jogler M."/>
            <person name="Boedeker C."/>
            <person name="Pinto D."/>
            <person name="Vollmers J."/>
            <person name="Rivas-Marin E."/>
            <person name="Kohn T."/>
            <person name="Peeters S.H."/>
            <person name="Heuer A."/>
            <person name="Rast P."/>
            <person name="Oberbeckmann S."/>
            <person name="Bunk B."/>
            <person name="Jeske O."/>
            <person name="Meyerdierks A."/>
            <person name="Storesund J.E."/>
            <person name="Kallscheuer N."/>
            <person name="Luecker S."/>
            <person name="Lage O.M."/>
            <person name="Pohl T."/>
            <person name="Merkel B.J."/>
            <person name="Hornburger P."/>
            <person name="Mueller R.-W."/>
            <person name="Bruemmer F."/>
            <person name="Labrenz M."/>
            <person name="Spormann A.M."/>
            <person name="Op den Camp H."/>
            <person name="Overmann J."/>
            <person name="Amann R."/>
            <person name="Jetten M.S.M."/>
            <person name="Mascher T."/>
            <person name="Medema M.H."/>
            <person name="Devos D.P."/>
            <person name="Kaster A.-K."/>
            <person name="Ovreas L."/>
            <person name="Rohde M."/>
            <person name="Galperin M.Y."/>
            <person name="Jogler C."/>
        </authorList>
    </citation>
    <scope>NUCLEOTIDE SEQUENCE [LARGE SCALE GENOMIC DNA]</scope>
    <source>
        <strain evidence="10 11">Poly24</strain>
    </source>
</reference>
<keyword evidence="2" id="KW-1003">Cell membrane</keyword>
<evidence type="ECO:0000256" key="1">
    <source>
        <dbReference type="ARBA" id="ARBA00004429"/>
    </source>
</evidence>
<name>A0A518JZR9_9BACT</name>
<evidence type="ECO:0000259" key="7">
    <source>
        <dbReference type="PROSITE" id="PS50111"/>
    </source>
</evidence>
<dbReference type="PROSITE" id="PS50111">
    <property type="entry name" value="CHEMOTAXIS_TRANSDUC_2"/>
    <property type="match status" value="1"/>
</dbReference>
<proteinExistence type="inferred from homology"/>
<comment type="similarity">
    <text evidence="4">Belongs to the methyl-accepting chemotaxis (MCP) protein family.</text>
</comment>
<dbReference type="PANTHER" id="PTHR32089">
    <property type="entry name" value="METHYL-ACCEPTING CHEMOTAXIS PROTEIN MCPB"/>
    <property type="match status" value="1"/>
</dbReference>
<dbReference type="CDD" id="cd06225">
    <property type="entry name" value="HAMP"/>
    <property type="match status" value="1"/>
</dbReference>
<protein>
    <submittedName>
        <fullName evidence="10">Methyl-accepting chemotaxis protein PctB</fullName>
    </submittedName>
</protein>
<dbReference type="Gene3D" id="1.10.8.500">
    <property type="entry name" value="HAMP domain in histidine kinase"/>
    <property type="match status" value="1"/>
</dbReference>
<dbReference type="InterPro" id="IPR003660">
    <property type="entry name" value="HAMP_dom"/>
</dbReference>
<dbReference type="PROSITE" id="PS50885">
    <property type="entry name" value="HAMP"/>
    <property type="match status" value="1"/>
</dbReference>
<feature type="domain" description="HAMP" evidence="9">
    <location>
        <begin position="423"/>
        <end position="477"/>
    </location>
</feature>